<sequence length="220" mass="25763">MIQATDKASIRNAVNRFGPAPGAQAMLSLEMQAAQLAIERGLYITWRSPSTRHECTRVGPGCKCFCGHFFQDHDINKKTNPCQACVCKRFQFIPQRPEEVGEWWLPRRKEFNINTYRVKCKCNHTHEEHNPNTQSCVLCPCYRFESNFLCLVCDKHWEEHEVFYEMEWERRAEGRTTGQEFLPLAQDRDIQEAVFNNPRPPVQFVRPQQKKGKVGKIMKK</sequence>
<protein>
    <submittedName>
        <fullName evidence="2">Uncharacterized protein</fullName>
    </submittedName>
</protein>
<accession>A0AAU9INR4</accession>
<dbReference type="PANTHER" id="PTHR31214:SF3">
    <property type="entry name" value="PROTEIN FAM221B"/>
    <property type="match status" value="1"/>
</dbReference>
<dbReference type="EMBL" id="CAJZBQ010000012">
    <property type="protein sequence ID" value="CAG9314802.1"/>
    <property type="molecule type" value="Genomic_DNA"/>
</dbReference>
<dbReference type="PANTHER" id="PTHR31214">
    <property type="entry name" value="PROTEIN FAM221A-RELATED"/>
    <property type="match status" value="1"/>
</dbReference>
<reference evidence="2" key="1">
    <citation type="submission" date="2021-09" db="EMBL/GenBank/DDBJ databases">
        <authorList>
            <consortium name="AG Swart"/>
            <person name="Singh M."/>
            <person name="Singh A."/>
            <person name="Seah K."/>
            <person name="Emmerich C."/>
        </authorList>
    </citation>
    <scope>NUCLEOTIDE SEQUENCE</scope>
    <source>
        <strain evidence="2">ATCC30299</strain>
    </source>
</reference>
<dbReference type="AlphaFoldDB" id="A0AAU9INR4"/>
<proteinExistence type="inferred from homology"/>
<organism evidence="2 3">
    <name type="scientific">Blepharisma stoltei</name>
    <dbReference type="NCBI Taxonomy" id="1481888"/>
    <lineage>
        <taxon>Eukaryota</taxon>
        <taxon>Sar</taxon>
        <taxon>Alveolata</taxon>
        <taxon>Ciliophora</taxon>
        <taxon>Postciliodesmatophora</taxon>
        <taxon>Heterotrichea</taxon>
        <taxon>Heterotrichida</taxon>
        <taxon>Blepharismidae</taxon>
        <taxon>Blepharisma</taxon>
    </lineage>
</organism>
<name>A0AAU9INR4_9CILI</name>
<gene>
    <name evidence="2" type="ORF">BSTOLATCC_MIC11797</name>
</gene>
<keyword evidence="3" id="KW-1185">Reference proteome</keyword>
<dbReference type="InterPro" id="IPR026755">
    <property type="entry name" value="Fam221a/b"/>
</dbReference>
<comment type="similarity">
    <text evidence="1">Belongs to the FAM221 family.</text>
</comment>
<dbReference type="Pfam" id="PF14753">
    <property type="entry name" value="FAM221"/>
    <property type="match status" value="2"/>
</dbReference>
<dbReference type="Proteomes" id="UP001162131">
    <property type="component" value="Unassembled WGS sequence"/>
</dbReference>
<evidence type="ECO:0000313" key="3">
    <source>
        <dbReference type="Proteomes" id="UP001162131"/>
    </source>
</evidence>
<evidence type="ECO:0000256" key="1">
    <source>
        <dbReference type="ARBA" id="ARBA00011026"/>
    </source>
</evidence>
<evidence type="ECO:0000313" key="2">
    <source>
        <dbReference type="EMBL" id="CAG9314802.1"/>
    </source>
</evidence>
<comment type="caution">
    <text evidence="2">The sequence shown here is derived from an EMBL/GenBank/DDBJ whole genome shotgun (WGS) entry which is preliminary data.</text>
</comment>